<keyword evidence="1" id="KW-0732">Signal</keyword>
<dbReference type="OrthoDB" id="9807854at2"/>
<dbReference type="Gene3D" id="2.40.160.10">
    <property type="entry name" value="Porin"/>
    <property type="match status" value="1"/>
</dbReference>
<dbReference type="InterPro" id="IPR010870">
    <property type="entry name" value="Porin_O/P"/>
</dbReference>
<evidence type="ECO:0000256" key="1">
    <source>
        <dbReference type="SAM" id="SignalP"/>
    </source>
</evidence>
<sequence>MIRKHFAGFAASALALAVSAQAFAGTVTTDGADIVIKTKGGLEVATTDKAFGFKIGGRLQADYSTFDDFYTINGNKGDAAYFRRAFIEIGGVAFTDWKYQINYDLAHNAGSAEDGYFDEASITYTGFNPVAIKVGRFDPDFGLEKATSSKWVTAPERNVGYDLMDWANGHGNGLGIQVSATAGDSLYASFGVTAKDANDADGDSSKQLNARVVFAPLHDAGNVLHFGVNFAQLEADVASYESRFRSRMGMRGVSTNGGNDAGANGHRAAIGSNIAAADAWDNDRAMAVEAAWAMGPFSLQGEYLQRKLKADTAIADREADGFYVQAAYTITGEARGYKLGKFDSIKPANKQIGAWEVFYRYDDFSVEDDTFVAATQRRGLGDVDLKTHNLGVNWYANEAVKVSAAYVKATADNYTNANGPAGVATGDDSGDGFVVRAQYAF</sequence>
<name>A0A2T5PAX7_9PSED</name>
<comment type="caution">
    <text evidence="2">The sequence shown here is derived from an EMBL/GenBank/DDBJ whole genome shotgun (WGS) entry which is preliminary data.</text>
</comment>
<dbReference type="AlphaFoldDB" id="A0A2T5PAX7"/>
<dbReference type="InterPro" id="IPR023614">
    <property type="entry name" value="Porin_dom_sf"/>
</dbReference>
<accession>A0A2T5PAX7</accession>
<proteinExistence type="predicted"/>
<dbReference type="RefSeq" id="WP_108106769.1">
    <property type="nucleotide sequence ID" value="NZ_QASN01000014.1"/>
</dbReference>
<reference evidence="2 3" key="1">
    <citation type="submission" date="2018-04" db="EMBL/GenBank/DDBJ databases">
        <title>Pseudomonas sp. nov., isolated from mangrove soil.</title>
        <authorList>
            <person name="Chen C."/>
        </authorList>
    </citation>
    <scope>NUCLEOTIDE SEQUENCE [LARGE SCALE GENOMIC DNA]</scope>
    <source>
        <strain evidence="2 3">TC-11</strain>
    </source>
</reference>
<dbReference type="Pfam" id="PF07396">
    <property type="entry name" value="Porin_O_P"/>
    <property type="match status" value="1"/>
</dbReference>
<dbReference type="SUPFAM" id="SSF56935">
    <property type="entry name" value="Porins"/>
    <property type="match status" value="1"/>
</dbReference>
<feature type="signal peptide" evidence="1">
    <location>
        <begin position="1"/>
        <end position="24"/>
    </location>
</feature>
<keyword evidence="3" id="KW-1185">Reference proteome</keyword>
<evidence type="ECO:0000313" key="3">
    <source>
        <dbReference type="Proteomes" id="UP000244064"/>
    </source>
</evidence>
<organism evidence="2 3">
    <name type="scientific">Pseudomonas mangrovi</name>
    <dbReference type="NCBI Taxonomy" id="2161748"/>
    <lineage>
        <taxon>Bacteria</taxon>
        <taxon>Pseudomonadati</taxon>
        <taxon>Pseudomonadota</taxon>
        <taxon>Gammaproteobacteria</taxon>
        <taxon>Pseudomonadales</taxon>
        <taxon>Pseudomonadaceae</taxon>
        <taxon>Pseudomonas</taxon>
    </lineage>
</organism>
<protein>
    <submittedName>
        <fullName evidence="2">Porin</fullName>
    </submittedName>
</protein>
<gene>
    <name evidence="2" type="ORF">DBO85_08170</name>
</gene>
<feature type="chain" id="PRO_5015593622" evidence="1">
    <location>
        <begin position="25"/>
        <end position="441"/>
    </location>
</feature>
<evidence type="ECO:0000313" key="2">
    <source>
        <dbReference type="EMBL" id="PTU74869.1"/>
    </source>
</evidence>
<dbReference type="EMBL" id="QASN01000014">
    <property type="protein sequence ID" value="PTU74869.1"/>
    <property type="molecule type" value="Genomic_DNA"/>
</dbReference>
<dbReference type="Proteomes" id="UP000244064">
    <property type="component" value="Unassembled WGS sequence"/>
</dbReference>